<protein>
    <submittedName>
        <fullName evidence="4">D-2-hydroxyacid dehydrogenase-like protein</fullName>
    </submittedName>
</protein>
<dbReference type="GO" id="GO:0051287">
    <property type="term" value="F:NAD binding"/>
    <property type="evidence" value="ECO:0007669"/>
    <property type="project" value="InterPro"/>
</dbReference>
<dbReference type="Gene3D" id="3.40.50.720">
    <property type="entry name" value="NAD(P)-binding Rossmann-like Domain"/>
    <property type="match status" value="2"/>
</dbReference>
<reference evidence="5" key="1">
    <citation type="journal article" date="2014" name="Genome Announc.">
        <title>Genome sequence and annotation of Acremonium chrysogenum, producer of the beta-lactam antibiotic cephalosporin C.</title>
        <authorList>
            <person name="Terfehr D."/>
            <person name="Dahlmann T.A."/>
            <person name="Specht T."/>
            <person name="Zadra I."/>
            <person name="Kuernsteiner H."/>
            <person name="Kueck U."/>
        </authorList>
    </citation>
    <scope>NUCLEOTIDE SEQUENCE [LARGE SCALE GENOMIC DNA]</scope>
    <source>
        <strain evidence="5">ATCC 11550 / CBS 779.69 / DSM 880 / IAM 14645 / JCM 23072 / IMI 49137</strain>
    </source>
</reference>
<dbReference type="PANTHER" id="PTHR43333:SF1">
    <property type="entry name" value="D-ISOMER SPECIFIC 2-HYDROXYACID DEHYDROGENASE NAD-BINDING DOMAIN-CONTAINING PROTEIN"/>
    <property type="match status" value="1"/>
</dbReference>
<dbReference type="InterPro" id="IPR006140">
    <property type="entry name" value="D-isomer_DH_NAD-bd"/>
</dbReference>
<keyword evidence="2" id="KW-0520">NAD</keyword>
<feature type="domain" description="D-isomer specific 2-hydroxyacid dehydrogenase NAD-binding" evidence="3">
    <location>
        <begin position="260"/>
        <end position="348"/>
    </location>
</feature>
<dbReference type="AlphaFoldDB" id="A0A086SYG9"/>
<dbReference type="OrthoDB" id="298012at2759"/>
<dbReference type="EMBL" id="JPKY01000103">
    <property type="protein sequence ID" value="KFH42151.1"/>
    <property type="molecule type" value="Genomic_DNA"/>
</dbReference>
<dbReference type="CDD" id="cd12163">
    <property type="entry name" value="2-Hacid_dh_5"/>
    <property type="match status" value="1"/>
</dbReference>
<dbReference type="Pfam" id="PF02826">
    <property type="entry name" value="2-Hacid_dh_C"/>
    <property type="match status" value="2"/>
</dbReference>
<evidence type="ECO:0000313" key="4">
    <source>
        <dbReference type="EMBL" id="KFH42151.1"/>
    </source>
</evidence>
<gene>
    <name evidence="4" type="ORF">ACRE_071330</name>
</gene>
<dbReference type="GO" id="GO:0016491">
    <property type="term" value="F:oxidoreductase activity"/>
    <property type="evidence" value="ECO:0007669"/>
    <property type="project" value="UniProtKB-KW"/>
</dbReference>
<feature type="domain" description="D-isomer specific 2-hydroxyacid dehydrogenase NAD-binding" evidence="3">
    <location>
        <begin position="150"/>
        <end position="221"/>
    </location>
</feature>
<keyword evidence="5" id="KW-1185">Reference proteome</keyword>
<keyword evidence="1" id="KW-0560">Oxidoreductase</keyword>
<evidence type="ECO:0000259" key="3">
    <source>
        <dbReference type="Pfam" id="PF02826"/>
    </source>
</evidence>
<organism evidence="4 5">
    <name type="scientific">Hapsidospora chrysogenum (strain ATCC 11550 / CBS 779.69 / DSM 880 / IAM 14645 / JCM 23072 / IMI 49137)</name>
    <name type="common">Acremonium chrysogenum</name>
    <dbReference type="NCBI Taxonomy" id="857340"/>
    <lineage>
        <taxon>Eukaryota</taxon>
        <taxon>Fungi</taxon>
        <taxon>Dikarya</taxon>
        <taxon>Ascomycota</taxon>
        <taxon>Pezizomycotina</taxon>
        <taxon>Sordariomycetes</taxon>
        <taxon>Hypocreomycetidae</taxon>
        <taxon>Hypocreales</taxon>
        <taxon>Bionectriaceae</taxon>
        <taxon>Hapsidospora</taxon>
    </lineage>
</organism>
<proteinExistence type="predicted"/>
<dbReference type="SUPFAM" id="SSF51735">
    <property type="entry name" value="NAD(P)-binding Rossmann-fold domains"/>
    <property type="match status" value="1"/>
</dbReference>
<evidence type="ECO:0000256" key="1">
    <source>
        <dbReference type="ARBA" id="ARBA00023002"/>
    </source>
</evidence>
<sequence>MGCIHLGQFQHHVFGDTLPPLRSALMAVHSPPPTRREVLLVFVPWDLPSWFTDSVSAVSPGIKVISYRCGMYDKDIPPDIPEETWQSVTVFLTWNVLPAKELVPNLRYVQLLTAGCNHVVGNPLFEDTDIQFCTANGVHPPQIAEWVITTYLSFQHHIFEHWDNQKIGKWVMPESDEDTEDAVGMRMGVLGYGCIGRQCAKLGQALGMDVHAFTLREKATPASRQDDTFAERGMGDPKGEIPSKWFHGAAGQLHEFLGSGLDLLIITLPLTSLTRGMIGKEQLQILGRRNAFLSNVGRGPIVRTDDLAEALNDGTLKGAALDVTDPEPLPPDHPLWKARNVIITPHVSGNSTHYNERVLKILQENLRRRYEGEDLMNKVNRSLGY</sequence>
<dbReference type="InterPro" id="IPR036291">
    <property type="entry name" value="NAD(P)-bd_dom_sf"/>
</dbReference>
<evidence type="ECO:0000256" key="2">
    <source>
        <dbReference type="ARBA" id="ARBA00023027"/>
    </source>
</evidence>
<dbReference type="Proteomes" id="UP000029964">
    <property type="component" value="Unassembled WGS sequence"/>
</dbReference>
<dbReference type="STRING" id="857340.A0A086SYG9"/>
<name>A0A086SYG9_HAPC1</name>
<dbReference type="PANTHER" id="PTHR43333">
    <property type="entry name" value="2-HACID_DH_C DOMAIN-CONTAINING PROTEIN"/>
    <property type="match status" value="1"/>
</dbReference>
<dbReference type="HOGENOM" id="CLU_019796_1_0_1"/>
<evidence type="ECO:0000313" key="5">
    <source>
        <dbReference type="Proteomes" id="UP000029964"/>
    </source>
</evidence>
<comment type="caution">
    <text evidence="4">The sequence shown here is derived from an EMBL/GenBank/DDBJ whole genome shotgun (WGS) entry which is preliminary data.</text>
</comment>
<accession>A0A086SYG9</accession>